<reference evidence="3" key="1">
    <citation type="journal article" date="2019" name="Int. J. Syst. Evol. Microbiol.">
        <title>The Global Catalogue of Microorganisms (GCM) 10K type strain sequencing project: providing services to taxonomists for standard genome sequencing and annotation.</title>
        <authorList>
            <consortium name="The Broad Institute Genomics Platform"/>
            <consortium name="The Broad Institute Genome Sequencing Center for Infectious Disease"/>
            <person name="Wu L."/>
            <person name="Ma J."/>
        </authorList>
    </citation>
    <scope>NUCLEOTIDE SEQUENCE [LARGE SCALE GENOMIC DNA]</scope>
    <source>
        <strain evidence="3">CECT 8482</strain>
    </source>
</reference>
<feature type="signal peptide" evidence="1">
    <location>
        <begin position="1"/>
        <end position="19"/>
    </location>
</feature>
<dbReference type="Proteomes" id="UP001243846">
    <property type="component" value="Unassembled WGS sequence"/>
</dbReference>
<name>A0ABT8D308_9RHOB</name>
<keyword evidence="3" id="KW-1185">Reference proteome</keyword>
<evidence type="ECO:0000313" key="3">
    <source>
        <dbReference type="Proteomes" id="UP001243846"/>
    </source>
</evidence>
<sequence length="140" mass="15092">MRPSGRALILLTTVTAVLAGCATQGEKDRPRPKPDALVVNFVQPMNDNPGKGKLSRARISTKSGDIQILEPDGSVTEMDLEGDSVDAFAAVSEADLMMLNDNLGLNFAAMGDLGPVKKSRPRRNWLWPSSAPARSRCCLR</sequence>
<evidence type="ECO:0000256" key="1">
    <source>
        <dbReference type="SAM" id="SignalP"/>
    </source>
</evidence>
<proteinExistence type="predicted"/>
<dbReference type="EMBL" id="JAUFRC010000001">
    <property type="protein sequence ID" value="MDN3710864.1"/>
    <property type="molecule type" value="Genomic_DNA"/>
</dbReference>
<keyword evidence="1" id="KW-0732">Signal</keyword>
<dbReference type="PROSITE" id="PS51257">
    <property type="entry name" value="PROKAR_LIPOPROTEIN"/>
    <property type="match status" value="1"/>
</dbReference>
<accession>A0ABT8D308</accession>
<organism evidence="2 3">
    <name type="scientific">Paracoccus cavernae</name>
    <dbReference type="NCBI Taxonomy" id="1571207"/>
    <lineage>
        <taxon>Bacteria</taxon>
        <taxon>Pseudomonadati</taxon>
        <taxon>Pseudomonadota</taxon>
        <taxon>Alphaproteobacteria</taxon>
        <taxon>Rhodobacterales</taxon>
        <taxon>Paracoccaceae</taxon>
        <taxon>Paracoccus</taxon>
    </lineage>
</organism>
<feature type="chain" id="PRO_5046627391" evidence="1">
    <location>
        <begin position="20"/>
        <end position="140"/>
    </location>
</feature>
<evidence type="ECO:0000313" key="2">
    <source>
        <dbReference type="EMBL" id="MDN3710864.1"/>
    </source>
</evidence>
<gene>
    <name evidence="2" type="ORF">QWZ10_01750</name>
</gene>
<comment type="caution">
    <text evidence="2">The sequence shown here is derived from an EMBL/GenBank/DDBJ whole genome shotgun (WGS) entry which is preliminary data.</text>
</comment>
<protein>
    <submittedName>
        <fullName evidence="2">Uncharacterized protein</fullName>
    </submittedName>
</protein>